<dbReference type="Gene3D" id="3.55.40.10">
    <property type="entry name" value="minor pseudopilin epsh domain"/>
    <property type="match status" value="1"/>
</dbReference>
<name>A0A550JHU3_9BACT</name>
<dbReference type="GO" id="GO:0005886">
    <property type="term" value="C:plasma membrane"/>
    <property type="evidence" value="ECO:0007669"/>
    <property type="project" value="UniProtKB-SubCell"/>
</dbReference>
<dbReference type="EMBL" id="VJVV01000003">
    <property type="protein sequence ID" value="TRO82795.1"/>
    <property type="molecule type" value="Genomic_DNA"/>
</dbReference>
<dbReference type="GO" id="GO:0015627">
    <property type="term" value="C:type II protein secretion system complex"/>
    <property type="evidence" value="ECO:0007669"/>
    <property type="project" value="InterPro"/>
</dbReference>
<dbReference type="AlphaFoldDB" id="A0A550JHU3"/>
<organism evidence="13 14">
    <name type="scientific">Trichloromonas acetexigens</name>
    <dbReference type="NCBI Taxonomy" id="38815"/>
    <lineage>
        <taxon>Bacteria</taxon>
        <taxon>Pseudomonadati</taxon>
        <taxon>Thermodesulfobacteriota</taxon>
        <taxon>Desulfuromonadia</taxon>
        <taxon>Desulfuromonadales</taxon>
        <taxon>Trichloromonadaceae</taxon>
        <taxon>Trichloromonas</taxon>
    </lineage>
</organism>
<evidence type="ECO:0000313" key="14">
    <source>
        <dbReference type="Proteomes" id="UP000317155"/>
    </source>
</evidence>
<evidence type="ECO:0000256" key="9">
    <source>
        <dbReference type="ARBA" id="ARBA00025772"/>
    </source>
</evidence>
<evidence type="ECO:0000256" key="10">
    <source>
        <dbReference type="ARBA" id="ARBA00030775"/>
    </source>
</evidence>
<keyword evidence="3" id="KW-1003">Cell membrane</keyword>
<keyword evidence="4" id="KW-0488">Methylation</keyword>
<dbReference type="InterPro" id="IPR012902">
    <property type="entry name" value="N_methyl_site"/>
</dbReference>
<comment type="subcellular location">
    <subcellularLocation>
        <location evidence="1">Cell inner membrane</location>
        <topology evidence="1">Single-pass membrane protein</topology>
    </subcellularLocation>
</comment>
<sequence>MERKRSRSKRSAGFSLLELLVALALVGILAALGSFGFRQWQQSLQVRSCAREVASLLRLGRSQAVASNREIRVKALPLGETPGGRPVLWLQQGNLSRGSSVWLDRPGQRVEFPARVELGLSQDCRIEAGPGYLSFNPDGSSNALYLCLQERAGTQPARRRYAVGVSHAATGRICVLRWNPATAGFE</sequence>
<feature type="domain" description="General secretion pathway GspH" evidence="12">
    <location>
        <begin position="50"/>
        <end position="166"/>
    </location>
</feature>
<proteinExistence type="inferred from homology"/>
<dbReference type="SUPFAM" id="SSF54523">
    <property type="entry name" value="Pili subunits"/>
    <property type="match status" value="1"/>
</dbReference>
<evidence type="ECO:0000256" key="6">
    <source>
        <dbReference type="ARBA" id="ARBA00022692"/>
    </source>
</evidence>
<keyword evidence="5" id="KW-0997">Cell inner membrane</keyword>
<comment type="caution">
    <text evidence="13">The sequence shown here is derived from an EMBL/GenBank/DDBJ whole genome shotgun (WGS) entry which is preliminary data.</text>
</comment>
<comment type="similarity">
    <text evidence="9">Belongs to the GSP H family.</text>
</comment>
<evidence type="ECO:0000256" key="7">
    <source>
        <dbReference type="ARBA" id="ARBA00022989"/>
    </source>
</evidence>
<evidence type="ECO:0000256" key="4">
    <source>
        <dbReference type="ARBA" id="ARBA00022481"/>
    </source>
</evidence>
<gene>
    <name evidence="13" type="ORF">FL622_06375</name>
</gene>
<dbReference type="GO" id="GO:0015628">
    <property type="term" value="P:protein secretion by the type II secretion system"/>
    <property type="evidence" value="ECO:0007669"/>
    <property type="project" value="InterPro"/>
</dbReference>
<evidence type="ECO:0000256" key="2">
    <source>
        <dbReference type="ARBA" id="ARBA00021549"/>
    </source>
</evidence>
<dbReference type="InterPro" id="IPR045584">
    <property type="entry name" value="Pilin-like"/>
</dbReference>
<evidence type="ECO:0000256" key="8">
    <source>
        <dbReference type="ARBA" id="ARBA00023136"/>
    </source>
</evidence>
<dbReference type="Pfam" id="PF12019">
    <property type="entry name" value="GspH"/>
    <property type="match status" value="1"/>
</dbReference>
<dbReference type="NCBIfam" id="TIGR02532">
    <property type="entry name" value="IV_pilin_GFxxxE"/>
    <property type="match status" value="1"/>
</dbReference>
<evidence type="ECO:0000256" key="1">
    <source>
        <dbReference type="ARBA" id="ARBA00004377"/>
    </source>
</evidence>
<keyword evidence="14" id="KW-1185">Reference proteome</keyword>
<feature type="transmembrane region" description="Helical" evidence="11">
    <location>
        <begin position="12"/>
        <end position="37"/>
    </location>
</feature>
<accession>A0A550JHU3</accession>
<dbReference type="PROSITE" id="PS00409">
    <property type="entry name" value="PROKAR_NTER_METHYL"/>
    <property type="match status" value="1"/>
</dbReference>
<evidence type="ECO:0000256" key="3">
    <source>
        <dbReference type="ARBA" id="ARBA00022475"/>
    </source>
</evidence>
<protein>
    <recommendedName>
        <fullName evidence="2">Type II secretion system protein H</fullName>
    </recommendedName>
    <alternativeName>
        <fullName evidence="10">General secretion pathway protein H</fullName>
    </alternativeName>
</protein>
<evidence type="ECO:0000256" key="5">
    <source>
        <dbReference type="ARBA" id="ARBA00022519"/>
    </source>
</evidence>
<reference evidence="13 14" key="1">
    <citation type="submission" date="2019-07" db="EMBL/GenBank/DDBJ databases">
        <title>Insights of Desulfuromonas acetexigens electromicrobiology.</title>
        <authorList>
            <person name="Katuri K."/>
            <person name="Sapireddy V."/>
            <person name="Shaw D.R."/>
            <person name="Saikaly P."/>
        </authorList>
    </citation>
    <scope>NUCLEOTIDE SEQUENCE [LARGE SCALE GENOMIC DNA]</scope>
    <source>
        <strain evidence="13 14">2873</strain>
    </source>
</reference>
<keyword evidence="7 11" id="KW-1133">Transmembrane helix</keyword>
<keyword evidence="6 11" id="KW-0812">Transmembrane</keyword>
<keyword evidence="8 11" id="KW-0472">Membrane</keyword>
<evidence type="ECO:0000256" key="11">
    <source>
        <dbReference type="SAM" id="Phobius"/>
    </source>
</evidence>
<evidence type="ECO:0000313" key="13">
    <source>
        <dbReference type="EMBL" id="TRO82795.1"/>
    </source>
</evidence>
<dbReference type="Pfam" id="PF07963">
    <property type="entry name" value="N_methyl"/>
    <property type="match status" value="1"/>
</dbReference>
<dbReference type="InterPro" id="IPR022346">
    <property type="entry name" value="T2SS_GspH"/>
</dbReference>
<dbReference type="RefSeq" id="WP_092057106.1">
    <property type="nucleotide sequence ID" value="NZ_FOJJ01000023.1"/>
</dbReference>
<dbReference type="Proteomes" id="UP000317155">
    <property type="component" value="Unassembled WGS sequence"/>
</dbReference>
<evidence type="ECO:0000259" key="12">
    <source>
        <dbReference type="Pfam" id="PF12019"/>
    </source>
</evidence>